<dbReference type="InterPro" id="IPR049532">
    <property type="entry name" value="GAP1-like_C"/>
</dbReference>
<comment type="caution">
    <text evidence="3">The sequence shown here is derived from an EMBL/GenBank/DDBJ whole genome shotgun (WGS) entry which is preliminary data.</text>
</comment>
<dbReference type="Proteomes" id="UP001596154">
    <property type="component" value="Unassembled WGS sequence"/>
</dbReference>
<keyword evidence="4" id="KW-1185">Reference proteome</keyword>
<evidence type="ECO:0000259" key="1">
    <source>
        <dbReference type="Pfam" id="PF20014"/>
    </source>
</evidence>
<evidence type="ECO:0000313" key="3">
    <source>
        <dbReference type="EMBL" id="MFC5634878.1"/>
    </source>
</evidence>
<protein>
    <submittedName>
        <fullName evidence="3">GTPase-associated protein 1-related protein</fullName>
    </submittedName>
</protein>
<name>A0ABW0UNW6_9ACTN</name>
<dbReference type="Pfam" id="PF20014">
    <property type="entry name" value="GAP1-M"/>
    <property type="match status" value="1"/>
</dbReference>
<feature type="domain" description="GTPase-associated protein 1 middle" evidence="1">
    <location>
        <begin position="131"/>
        <end position="227"/>
    </location>
</feature>
<dbReference type="RefSeq" id="WP_381021078.1">
    <property type="nucleotide sequence ID" value="NZ_JBHSNY010000004.1"/>
</dbReference>
<dbReference type="EMBL" id="JBHSNY010000004">
    <property type="protein sequence ID" value="MFC5634878.1"/>
    <property type="molecule type" value="Genomic_DNA"/>
</dbReference>
<organism evidence="3 4">
    <name type="scientific">Streptomyces bullii</name>
    <dbReference type="NCBI Taxonomy" id="349910"/>
    <lineage>
        <taxon>Bacteria</taxon>
        <taxon>Bacillati</taxon>
        <taxon>Actinomycetota</taxon>
        <taxon>Actinomycetes</taxon>
        <taxon>Kitasatosporales</taxon>
        <taxon>Streptomycetaceae</taxon>
        <taxon>Streptomyces</taxon>
    </lineage>
</organism>
<evidence type="ECO:0000313" key="4">
    <source>
        <dbReference type="Proteomes" id="UP001596154"/>
    </source>
</evidence>
<dbReference type="InterPro" id="IPR045401">
    <property type="entry name" value="GAP1-M"/>
</dbReference>
<sequence>MAIRELSYVLRRDPATGTDELTLLAAVPEGVPDDLMERIITATHRAAPASGAALSYTRLPGRHGGGLLCSARPDEEWAGLRVDARYAVGDPDGTWPGRPIDAWRPRALVRPGHDPFADPDRRWDGALLGKFARDAGRRLAPFLADVRRLFADPAGRQIVVAEHDQETVARWIALACASLPLSYARALTFTTHTPDPGTAPQQILGIGPDTDPAVFDRCDEVTRTHLFRVHDGLGGPGSPRLTDTWAEVTAWLWCEGAPPRTDDDTAHVPAPDDAFTLLPLVRRALDRERWEHLDLLGDETLRDLVAAVRDAAERDKPDGDAVADLARFCVRLGEHRPSLVQPLALALARRRVDAASPRDAMTVLESCTDLHLDETSWRTLRAEYGPPPEDELRKMLRYSCDTWEKPLHALLSSGAGTSPVVEEAAERISRVLGSSDARRAGEDAIVLLAALDDHGFTRRVLERLAGNLTEHRVRNLRDLAASSHGDWLRTQLDGAPLAVRLAVSAGVLGRAPHHLRGADLLIRLAEQHLDGQVPDAPTLRLLWALVWPASGQLPREDLSRITQVCSASLIVEAKLEIRFTPWLRHPNRVGSALVDFARAAVHSSRLTTSERATARLLTLADDFERGHEPLGRVMETLPVLEDRAGELDPTLRDAIDYRIARGIARTDPVDLFGSKALRYVAGSMRLLGHYREAVADARREGGVLAPDSLRDPRRLAALFAAWRTGHRGATGAWRDATDELLVQVVGEALRQLDSRDVDEVVRFLARRCGEDYARAWHAWCRR</sequence>
<proteinExistence type="predicted"/>
<gene>
    <name evidence="3" type="ORF">ACFPZJ_14020</name>
</gene>
<feature type="domain" description="GTPase-associated protein 1-like C-terminal" evidence="2">
    <location>
        <begin position="271"/>
        <end position="776"/>
    </location>
</feature>
<reference evidence="4" key="1">
    <citation type="journal article" date="2019" name="Int. J. Syst. Evol. Microbiol.">
        <title>The Global Catalogue of Microorganisms (GCM) 10K type strain sequencing project: providing services to taxonomists for standard genome sequencing and annotation.</title>
        <authorList>
            <consortium name="The Broad Institute Genomics Platform"/>
            <consortium name="The Broad Institute Genome Sequencing Center for Infectious Disease"/>
            <person name="Wu L."/>
            <person name="Ma J."/>
        </authorList>
    </citation>
    <scope>NUCLEOTIDE SEQUENCE [LARGE SCALE GENOMIC DNA]</scope>
    <source>
        <strain evidence="4">CGMCC 4.7248</strain>
    </source>
</reference>
<evidence type="ECO:0000259" key="2">
    <source>
        <dbReference type="Pfam" id="PF20052"/>
    </source>
</evidence>
<dbReference type="Pfam" id="PF20052">
    <property type="entry name" value="GAP1-C"/>
    <property type="match status" value="1"/>
</dbReference>
<accession>A0ABW0UNW6</accession>